<evidence type="ECO:0000313" key="3">
    <source>
        <dbReference type="EMBL" id="PIZ16431.1"/>
    </source>
</evidence>
<sequence length="75" mass="8310">MKADKTLDCTGLFCPMPIVKTKIELDKMKPGEVLEVLADDPGFEKDLPAWCKTTGGQLLAMEKDGNMFKGYVTKK</sequence>
<dbReference type="EMBL" id="PFMR01000187">
    <property type="protein sequence ID" value="PIZ16431.1"/>
    <property type="molecule type" value="Genomic_DNA"/>
</dbReference>
<dbReference type="AlphaFoldDB" id="A0A2M7SAC0"/>
<evidence type="ECO:0000256" key="1">
    <source>
        <dbReference type="ARBA" id="ARBA00008984"/>
    </source>
</evidence>
<protein>
    <recommendedName>
        <fullName evidence="2">UPF0033 domain-containing protein</fullName>
    </recommendedName>
</protein>
<dbReference type="Pfam" id="PF01206">
    <property type="entry name" value="TusA"/>
    <property type="match status" value="1"/>
</dbReference>
<gene>
    <name evidence="3" type="ORF">COY52_07010</name>
</gene>
<reference evidence="4" key="1">
    <citation type="submission" date="2017-09" db="EMBL/GenBank/DDBJ databases">
        <title>Depth-based differentiation of microbial function through sediment-hosted aquifers and enrichment of novel symbionts in the deep terrestrial subsurface.</title>
        <authorList>
            <person name="Probst A.J."/>
            <person name="Ladd B."/>
            <person name="Jarett J.K."/>
            <person name="Geller-Mcgrath D.E."/>
            <person name="Sieber C.M.K."/>
            <person name="Emerson J.B."/>
            <person name="Anantharaman K."/>
            <person name="Thomas B.C."/>
            <person name="Malmstrom R."/>
            <person name="Stieglmeier M."/>
            <person name="Klingl A."/>
            <person name="Woyke T."/>
            <person name="Ryan C.M."/>
            <person name="Banfield J.F."/>
        </authorList>
    </citation>
    <scope>NUCLEOTIDE SEQUENCE [LARGE SCALE GENOMIC DNA]</scope>
</reference>
<dbReference type="Gene3D" id="3.30.110.40">
    <property type="entry name" value="TusA-like domain"/>
    <property type="match status" value="1"/>
</dbReference>
<name>A0A2M7SAC0_9BACT</name>
<dbReference type="SUPFAM" id="SSF64307">
    <property type="entry name" value="SirA-like"/>
    <property type="match status" value="1"/>
</dbReference>
<evidence type="ECO:0000313" key="4">
    <source>
        <dbReference type="Proteomes" id="UP000229307"/>
    </source>
</evidence>
<comment type="similarity">
    <text evidence="1">Belongs to the sulfur carrier protein TusA family.</text>
</comment>
<dbReference type="CDD" id="cd00291">
    <property type="entry name" value="SirA_YedF_YeeD"/>
    <property type="match status" value="1"/>
</dbReference>
<accession>A0A2M7SAC0</accession>
<dbReference type="PANTHER" id="PTHR33279:SF6">
    <property type="entry name" value="SULFUR CARRIER PROTEIN YEDF-RELATED"/>
    <property type="match status" value="1"/>
</dbReference>
<dbReference type="InterPro" id="IPR036868">
    <property type="entry name" value="TusA-like_sf"/>
</dbReference>
<evidence type="ECO:0000259" key="2">
    <source>
        <dbReference type="PROSITE" id="PS01148"/>
    </source>
</evidence>
<comment type="caution">
    <text evidence="3">The sequence shown here is derived from an EMBL/GenBank/DDBJ whole genome shotgun (WGS) entry which is preliminary data.</text>
</comment>
<dbReference type="InterPro" id="IPR001455">
    <property type="entry name" value="TusA-like"/>
</dbReference>
<dbReference type="Proteomes" id="UP000229307">
    <property type="component" value="Unassembled WGS sequence"/>
</dbReference>
<feature type="domain" description="UPF0033" evidence="2">
    <location>
        <begin position="7"/>
        <end position="31"/>
    </location>
</feature>
<dbReference type="PROSITE" id="PS01148">
    <property type="entry name" value="UPF0033"/>
    <property type="match status" value="1"/>
</dbReference>
<proteinExistence type="inferred from homology"/>
<organism evidence="3 4">
    <name type="scientific">Candidatus Desantisbacteria bacterium CG_4_10_14_0_8_um_filter_48_22</name>
    <dbReference type="NCBI Taxonomy" id="1974543"/>
    <lineage>
        <taxon>Bacteria</taxon>
        <taxon>Candidatus Desantisiibacteriota</taxon>
    </lineage>
</organism>
<dbReference type="PANTHER" id="PTHR33279">
    <property type="entry name" value="SULFUR CARRIER PROTEIN YEDF-RELATED"/>
    <property type="match status" value="1"/>
</dbReference>